<accession>A0A2M4DHH5</accession>
<evidence type="ECO:0000313" key="2">
    <source>
        <dbReference type="EMBL" id="MBW76949.1"/>
    </source>
</evidence>
<protein>
    <submittedName>
        <fullName evidence="2">Putative secreted protein</fullName>
    </submittedName>
</protein>
<proteinExistence type="predicted"/>
<name>A0A2M4DHH5_ANODA</name>
<organism evidence="2">
    <name type="scientific">Anopheles darlingi</name>
    <name type="common">Mosquito</name>
    <dbReference type="NCBI Taxonomy" id="43151"/>
    <lineage>
        <taxon>Eukaryota</taxon>
        <taxon>Metazoa</taxon>
        <taxon>Ecdysozoa</taxon>
        <taxon>Arthropoda</taxon>
        <taxon>Hexapoda</taxon>
        <taxon>Insecta</taxon>
        <taxon>Pterygota</taxon>
        <taxon>Neoptera</taxon>
        <taxon>Endopterygota</taxon>
        <taxon>Diptera</taxon>
        <taxon>Nematocera</taxon>
        <taxon>Culicoidea</taxon>
        <taxon>Culicidae</taxon>
        <taxon>Anophelinae</taxon>
        <taxon>Anopheles</taxon>
    </lineage>
</organism>
<sequence>MPSMRFVLLALLLLLPPRASGTGVGWCDRFEPLMLLAGAEDPIVPPLTRSRCDLLVSLDASRFFESVRIGNLPFFWMPSSAYLRFRSKLDSLGIGEIEMDSFIEMALRSELWLPVIPLLPVICVIPRLLGDRIELASGGCCCILLYFEGESRYS</sequence>
<feature type="chain" id="PRO_5014759930" evidence="1">
    <location>
        <begin position="22"/>
        <end position="154"/>
    </location>
</feature>
<dbReference type="AlphaFoldDB" id="A0A2M4DHH5"/>
<keyword evidence="1" id="KW-0732">Signal</keyword>
<evidence type="ECO:0000256" key="1">
    <source>
        <dbReference type="SAM" id="SignalP"/>
    </source>
</evidence>
<reference evidence="2" key="1">
    <citation type="submission" date="2018-01" db="EMBL/GenBank/DDBJ databases">
        <title>An insight into the sialome of Amazonian anophelines.</title>
        <authorList>
            <person name="Ribeiro J.M."/>
            <person name="Scarpassa V."/>
            <person name="Calvo E."/>
        </authorList>
    </citation>
    <scope>NUCLEOTIDE SEQUENCE</scope>
</reference>
<feature type="signal peptide" evidence="1">
    <location>
        <begin position="1"/>
        <end position="21"/>
    </location>
</feature>
<dbReference type="EMBL" id="GGFL01012771">
    <property type="protein sequence ID" value="MBW76949.1"/>
    <property type="molecule type" value="Transcribed_RNA"/>
</dbReference>